<dbReference type="Gene3D" id="3.40.50.1820">
    <property type="entry name" value="alpha/beta hydrolase"/>
    <property type="match status" value="1"/>
</dbReference>
<dbReference type="Pfam" id="PF02129">
    <property type="entry name" value="Peptidase_S15"/>
    <property type="match status" value="1"/>
</dbReference>
<dbReference type="PANTHER" id="PTHR43056">
    <property type="entry name" value="PEPTIDASE S9 PROLYL OLIGOPEPTIDASE"/>
    <property type="match status" value="1"/>
</dbReference>
<dbReference type="Proteomes" id="UP000530670">
    <property type="component" value="Unassembled WGS sequence"/>
</dbReference>
<organism evidence="4 5">
    <name type="scientific">Fusarium tjaetaba</name>
    <dbReference type="NCBI Taxonomy" id="1567544"/>
    <lineage>
        <taxon>Eukaryota</taxon>
        <taxon>Fungi</taxon>
        <taxon>Dikarya</taxon>
        <taxon>Ascomycota</taxon>
        <taxon>Pezizomycotina</taxon>
        <taxon>Sordariomycetes</taxon>
        <taxon>Hypocreomycetidae</taxon>
        <taxon>Hypocreales</taxon>
        <taxon>Nectriaceae</taxon>
        <taxon>Fusarium</taxon>
        <taxon>Fusarium fujikuroi species complex</taxon>
    </lineage>
</organism>
<evidence type="ECO:0000256" key="2">
    <source>
        <dbReference type="SAM" id="MobiDB-lite"/>
    </source>
</evidence>
<dbReference type="InterPro" id="IPR013736">
    <property type="entry name" value="Xaa-Pro_dipept_C"/>
</dbReference>
<dbReference type="OrthoDB" id="2578740at2759"/>
<dbReference type="AlphaFoldDB" id="A0A8H5V907"/>
<dbReference type="NCBIfam" id="TIGR00976">
    <property type="entry name" value="CocE_NonD"/>
    <property type="match status" value="1"/>
</dbReference>
<protein>
    <submittedName>
        <fullName evidence="4">Cocaine esterase</fullName>
    </submittedName>
</protein>
<dbReference type="InterPro" id="IPR029058">
    <property type="entry name" value="AB_hydrolase_fold"/>
</dbReference>
<keyword evidence="1" id="KW-0378">Hydrolase</keyword>
<evidence type="ECO:0000256" key="1">
    <source>
        <dbReference type="ARBA" id="ARBA00022801"/>
    </source>
</evidence>
<dbReference type="InterPro" id="IPR050585">
    <property type="entry name" value="Xaa-Pro_dipeptidyl-ppase/CocE"/>
</dbReference>
<dbReference type="SMART" id="SM00939">
    <property type="entry name" value="PepX_C"/>
    <property type="match status" value="1"/>
</dbReference>
<dbReference type="InterPro" id="IPR008979">
    <property type="entry name" value="Galactose-bd-like_sf"/>
</dbReference>
<dbReference type="Pfam" id="PF08530">
    <property type="entry name" value="PepX_C"/>
    <property type="match status" value="1"/>
</dbReference>
<evidence type="ECO:0000313" key="4">
    <source>
        <dbReference type="EMBL" id="KAF5615587.1"/>
    </source>
</evidence>
<dbReference type="EMBL" id="JAAQRI010000401">
    <property type="protein sequence ID" value="KAF5615587.1"/>
    <property type="molecule type" value="Genomic_DNA"/>
</dbReference>
<dbReference type="InterPro" id="IPR000383">
    <property type="entry name" value="Xaa-Pro-like_dom"/>
</dbReference>
<dbReference type="GeneID" id="59298687"/>
<accession>A0A8H5V907</accession>
<comment type="caution">
    <text evidence="4">The sequence shown here is derived from an EMBL/GenBank/DDBJ whole genome shotgun (WGS) entry which is preliminary data.</text>
</comment>
<reference evidence="4 5" key="1">
    <citation type="submission" date="2020-05" db="EMBL/GenBank/DDBJ databases">
        <title>Identification and distribution of gene clusters putatively required for synthesis of sphingolipid metabolism inhibitors in phylogenetically diverse species of the filamentous fungus Fusarium.</title>
        <authorList>
            <person name="Kim H.-S."/>
            <person name="Busman M."/>
            <person name="Brown D.W."/>
            <person name="Divon H."/>
            <person name="Uhlig S."/>
            <person name="Proctor R.H."/>
        </authorList>
    </citation>
    <scope>NUCLEOTIDE SEQUENCE [LARGE SCALE GENOMIC DNA]</scope>
    <source>
        <strain evidence="4 5">NRRL 66243</strain>
    </source>
</reference>
<evidence type="ECO:0000313" key="5">
    <source>
        <dbReference type="Proteomes" id="UP000530670"/>
    </source>
</evidence>
<dbReference type="InterPro" id="IPR005674">
    <property type="entry name" value="CocE/Ser_esterase"/>
</dbReference>
<feature type="domain" description="Xaa-Pro dipeptidyl-peptidase C-terminal" evidence="3">
    <location>
        <begin position="323"/>
        <end position="602"/>
    </location>
</feature>
<name>A0A8H5V907_9HYPO</name>
<evidence type="ECO:0000259" key="3">
    <source>
        <dbReference type="SMART" id="SM00939"/>
    </source>
</evidence>
<dbReference type="SUPFAM" id="SSF53474">
    <property type="entry name" value="alpha/beta-Hydrolases"/>
    <property type="match status" value="1"/>
</dbReference>
<keyword evidence="5" id="KW-1185">Reference proteome</keyword>
<proteinExistence type="predicted"/>
<dbReference type="GO" id="GO:0008239">
    <property type="term" value="F:dipeptidyl-peptidase activity"/>
    <property type="evidence" value="ECO:0007669"/>
    <property type="project" value="InterPro"/>
</dbReference>
<sequence>MPFKVGSVSVIQSPLPPPEQDDKYDNAEYSITVLKKGHRKNQESAPFQADTIFEKDVQFTLRDGVHIRADIFRPVNDAEKVPALVAWSPYGKTGRGFFCLDLLPGRVGVPKSRLSDYEKFEAPDPAEWTARGYAIVNVDVRGSWDSEGDLVWWGRAEGKDGYDVVEELARLPWCNEAVAMVGNSWLGIAQWLIAAERPPHLKCIAPFEGASDIYREIICRGGVPCKAFIRFLAQQNLGRGKQESLVSMIEKSSLMNDYWADKRANVSNINVPIYAVASYSTALHTFGSFRGYSEAPVKDKWLRVHATQEWHDLYQQETNDELQQFLDRYTKGKDNSWELTPRVRVSILRYNKVMHNSQLLLLLSLLTDFALKEPIVNHVFPAWPIPATKNEQLYLCPNQVLSKAAPSSESQVSYKSDVPFMQMDSDSEELKFEYTFSDAVYLVGNAQATLYMSCPDHDDFDVCVQLRKIDGNGKVLQNINIPSKDSGIEDDDVERINSLVYLGPSGYLRASHRAVDSEASIPNFPEHDYTQQQKVKPGTIVRLDIGLWQTGMAFEAGEGIMLKVSGHSMTLAEFPVLRGNESMENVGTHRVHLGGSTPSYLTIPLVTI</sequence>
<dbReference type="PANTHER" id="PTHR43056:SF10">
    <property type="entry name" value="COCE_NOND FAMILY, PUTATIVE (AFU_ORTHOLOGUE AFUA_7G00600)-RELATED"/>
    <property type="match status" value="1"/>
</dbReference>
<gene>
    <name evidence="4" type="ORF">FTJAE_13289</name>
</gene>
<dbReference type="Gene3D" id="2.60.120.260">
    <property type="entry name" value="Galactose-binding domain-like"/>
    <property type="match status" value="1"/>
</dbReference>
<feature type="region of interest" description="Disordered" evidence="2">
    <location>
        <begin position="1"/>
        <end position="24"/>
    </location>
</feature>
<dbReference type="SUPFAM" id="SSF49785">
    <property type="entry name" value="Galactose-binding domain-like"/>
    <property type="match status" value="1"/>
</dbReference>
<dbReference type="Gene3D" id="1.10.3020.20">
    <property type="match status" value="1"/>
</dbReference>
<dbReference type="RefSeq" id="XP_037199649.1">
    <property type="nucleotide sequence ID" value="XM_037346417.1"/>
</dbReference>